<dbReference type="PANTHER" id="PTHR31596:SF1">
    <property type="entry name" value="T-CELL ACTIVATION INHIBITOR, MITOCHONDRIAL"/>
    <property type="match status" value="1"/>
</dbReference>
<feature type="domain" description="DUF4461" evidence="2">
    <location>
        <begin position="4"/>
        <end position="79"/>
    </location>
</feature>
<dbReference type="EMBL" id="SCEB01214886">
    <property type="protein sequence ID" value="RXM32596.1"/>
    <property type="molecule type" value="Genomic_DNA"/>
</dbReference>
<dbReference type="Pfam" id="PF14688">
    <property type="entry name" value="DUF4461"/>
    <property type="match status" value="2"/>
</dbReference>
<sequence>MKPTFSSWLSNNEASAAKKHKESLPKRAELKRLRKELCHKLGLADIRWQRSWGVAHRCSQLHSLSRLSQQNPESLRNIKELYNCCFWYWTKDGTVVRNQYGDFAPCRYGVVTGWCRFSSLPVQCLQRQLFEKLPSYGDLIIQTSMLEERISHLLGGIQVIHVDKLQPVLLLEEYYSTLSAFYKRLFSMRIPFHPRSLQGLQMTLEK</sequence>
<dbReference type="InterPro" id="IPR027989">
    <property type="entry name" value="DUF4461"/>
</dbReference>
<protein>
    <submittedName>
        <fullName evidence="3">T-cell activation inhibitor, mitochondrial</fullName>
    </submittedName>
</protein>
<keyword evidence="4" id="KW-1185">Reference proteome</keyword>
<dbReference type="InterPro" id="IPR027986">
    <property type="entry name" value="TCAIM"/>
</dbReference>
<comment type="caution">
    <text evidence="3">The sequence shown here is derived from an EMBL/GenBank/DDBJ whole genome shotgun (WGS) entry which is preliminary data.</text>
</comment>
<evidence type="ECO:0000256" key="1">
    <source>
        <dbReference type="SAM" id="MobiDB-lite"/>
    </source>
</evidence>
<reference evidence="3 4" key="1">
    <citation type="submission" date="2019-01" db="EMBL/GenBank/DDBJ databases">
        <title>Draft Genome and Complete Hox-Cluster Characterization of the Sterlet Sturgeon (Acipenser ruthenus).</title>
        <authorList>
            <person name="Wei Q."/>
        </authorList>
    </citation>
    <scope>NUCLEOTIDE SEQUENCE [LARGE SCALE GENOMIC DNA]</scope>
    <source>
        <strain evidence="3">WHYD16114868_AA</strain>
        <tissue evidence="3">Blood</tissue>
    </source>
</reference>
<evidence type="ECO:0000259" key="2">
    <source>
        <dbReference type="Pfam" id="PF14688"/>
    </source>
</evidence>
<feature type="compositionally biased region" description="Polar residues" evidence="1">
    <location>
        <begin position="1"/>
        <end position="14"/>
    </location>
</feature>
<name>A0A444UBN8_ACIRT</name>
<dbReference type="Proteomes" id="UP000289886">
    <property type="component" value="Unassembled WGS sequence"/>
</dbReference>
<accession>A0A444UBN8</accession>
<dbReference type="GO" id="GO:0005739">
    <property type="term" value="C:mitochondrion"/>
    <property type="evidence" value="ECO:0007669"/>
    <property type="project" value="TreeGrafter"/>
</dbReference>
<feature type="region of interest" description="Disordered" evidence="1">
    <location>
        <begin position="1"/>
        <end position="23"/>
    </location>
</feature>
<proteinExistence type="predicted"/>
<organism evidence="3 4">
    <name type="scientific">Acipenser ruthenus</name>
    <name type="common">Sterlet sturgeon</name>
    <dbReference type="NCBI Taxonomy" id="7906"/>
    <lineage>
        <taxon>Eukaryota</taxon>
        <taxon>Metazoa</taxon>
        <taxon>Chordata</taxon>
        <taxon>Craniata</taxon>
        <taxon>Vertebrata</taxon>
        <taxon>Euteleostomi</taxon>
        <taxon>Actinopterygii</taxon>
        <taxon>Chondrostei</taxon>
        <taxon>Acipenseriformes</taxon>
        <taxon>Acipenseridae</taxon>
        <taxon>Acipenser</taxon>
    </lineage>
</organism>
<dbReference type="PANTHER" id="PTHR31596">
    <property type="entry name" value="T-CELL ACTIVATION INHIBITOR, MITOCHONDRIAL"/>
    <property type="match status" value="1"/>
</dbReference>
<feature type="domain" description="DUF4461" evidence="2">
    <location>
        <begin position="128"/>
        <end position="205"/>
    </location>
</feature>
<dbReference type="AlphaFoldDB" id="A0A444UBN8"/>
<evidence type="ECO:0000313" key="4">
    <source>
        <dbReference type="Proteomes" id="UP000289886"/>
    </source>
</evidence>
<evidence type="ECO:0000313" key="3">
    <source>
        <dbReference type="EMBL" id="RXM32596.1"/>
    </source>
</evidence>
<gene>
    <name evidence="3" type="ORF">EOD39_6075</name>
</gene>